<evidence type="ECO:0000256" key="2">
    <source>
        <dbReference type="ARBA" id="ARBA00022679"/>
    </source>
</evidence>
<dbReference type="RefSeq" id="WP_061072630.1">
    <property type="nucleotide sequence ID" value="NZ_CP014060.2"/>
</dbReference>
<dbReference type="AlphaFoldDB" id="A0A109XWT1"/>
<name>A0A109XWT1_ALCXX</name>
<evidence type="ECO:0000313" key="3">
    <source>
        <dbReference type="EMBL" id="AMG37533.1"/>
    </source>
</evidence>
<dbReference type="EMBL" id="CP014060">
    <property type="protein sequence ID" value="AMG37533.1"/>
    <property type="molecule type" value="Genomic_DNA"/>
</dbReference>
<dbReference type="InterPro" id="IPR037171">
    <property type="entry name" value="NagB/RpiA_transferase-like"/>
</dbReference>
<dbReference type="NCBIfam" id="TIGR02428">
    <property type="entry name" value="pcaJ_scoB_fam"/>
    <property type="match status" value="1"/>
</dbReference>
<sequence>MPTITPMTRQQVAQLLAGDIPDGSVVNLGIGMPTLVGDYLPPDKDILLHSENGITGMGPAAAGDAIDPDLINASRQPITLLPGASITEHTVSFAMMRGGHLDYAVLGAFQVSERGDLANWKTDAADAIPAVGGAMDLAVGARQVLAMMEHRGRDGAPKILRQCRYPLTGAGVVTRIYTDLAVIDVTPAGLRVHAMLQGVSADDLQAATEAALQFPDTPSVIALDAAGAPRYVRG</sequence>
<dbReference type="Proteomes" id="UP000060602">
    <property type="component" value="Chromosome"/>
</dbReference>
<dbReference type="PANTHER" id="PTHR13707:SF57">
    <property type="entry name" value="SUCCINYL-COA:3-KETOACID COENZYME A TRANSFERASE SUBUNIT B-RELATED"/>
    <property type="match status" value="1"/>
</dbReference>
<organism evidence="3 4">
    <name type="scientific">Alcaligenes xylosoxydans xylosoxydans</name>
    <name type="common">Achromobacter xylosoxidans</name>
    <dbReference type="NCBI Taxonomy" id="85698"/>
    <lineage>
        <taxon>Bacteria</taxon>
        <taxon>Pseudomonadati</taxon>
        <taxon>Pseudomonadota</taxon>
        <taxon>Betaproteobacteria</taxon>
        <taxon>Burkholderiales</taxon>
        <taxon>Alcaligenaceae</taxon>
        <taxon>Achromobacter</taxon>
    </lineage>
</organism>
<accession>A0A109XWT1</accession>
<evidence type="ECO:0000313" key="4">
    <source>
        <dbReference type="Proteomes" id="UP000060602"/>
    </source>
</evidence>
<dbReference type="SMART" id="SM00882">
    <property type="entry name" value="CoA_trans"/>
    <property type="match status" value="1"/>
</dbReference>
<dbReference type="Pfam" id="PF01144">
    <property type="entry name" value="CoA_trans"/>
    <property type="match status" value="1"/>
</dbReference>
<evidence type="ECO:0000256" key="1">
    <source>
        <dbReference type="ARBA" id="ARBA00007047"/>
    </source>
</evidence>
<protein>
    <submittedName>
        <fullName evidence="3">3-oxoacid CoA-transferase subunit B</fullName>
    </submittedName>
</protein>
<comment type="similarity">
    <text evidence="1">Belongs to the 3-oxoacid CoA-transferase subunit B family.</text>
</comment>
<dbReference type="GO" id="GO:0008410">
    <property type="term" value="F:CoA-transferase activity"/>
    <property type="evidence" value="ECO:0007669"/>
    <property type="project" value="InterPro"/>
</dbReference>
<proteinExistence type="inferred from homology"/>
<dbReference type="SUPFAM" id="SSF100950">
    <property type="entry name" value="NagB/RpiA/CoA transferase-like"/>
    <property type="match status" value="1"/>
</dbReference>
<dbReference type="InterPro" id="IPR012791">
    <property type="entry name" value="3-oxoacid_CoA-transf_B"/>
</dbReference>
<reference evidence="4" key="1">
    <citation type="submission" date="2015-12" db="EMBL/GenBank/DDBJ databases">
        <title>FDA dAtabase for Regulatory Grade micrObial Sequences (FDA-ARGOS): Supporting development and validation of Infectious Disease Dx tests.</title>
        <authorList>
            <person name="Case J."/>
            <person name="Tallon L."/>
            <person name="Sadzewicz L."/>
            <person name="Sengamalay N."/>
            <person name="Ott S."/>
            <person name="Godinez A."/>
            <person name="Nagaraj S."/>
            <person name="Nadendla S."/>
            <person name="Sichtig H."/>
        </authorList>
    </citation>
    <scope>NUCLEOTIDE SEQUENCE [LARGE SCALE GENOMIC DNA]</scope>
    <source>
        <strain evidence="4">FDAARGOS_147</strain>
    </source>
</reference>
<keyword evidence="2 3" id="KW-0808">Transferase</keyword>
<dbReference type="InterPro" id="IPR004165">
    <property type="entry name" value="CoA_trans_fam_I"/>
</dbReference>
<dbReference type="Gene3D" id="3.40.1080.10">
    <property type="entry name" value="Glutaconate Coenzyme A-transferase"/>
    <property type="match status" value="1"/>
</dbReference>
<gene>
    <name evidence="3" type="ORF">AL504_16860</name>
</gene>
<dbReference type="PANTHER" id="PTHR13707">
    <property type="entry name" value="KETOACID-COENZYME A TRANSFERASE"/>
    <property type="match status" value="1"/>
</dbReference>